<gene>
    <name evidence="8" type="ORF">SAMN04488692_10149</name>
</gene>
<organism evidence="8 9">
    <name type="scientific">Halarsenatibacter silvermanii</name>
    <dbReference type="NCBI Taxonomy" id="321763"/>
    <lineage>
        <taxon>Bacteria</taxon>
        <taxon>Bacillati</taxon>
        <taxon>Bacillota</taxon>
        <taxon>Clostridia</taxon>
        <taxon>Halanaerobiales</taxon>
        <taxon>Halarsenatibacteraceae</taxon>
        <taxon>Halarsenatibacter</taxon>
    </lineage>
</organism>
<dbReference type="InterPro" id="IPR016381">
    <property type="entry name" value="Sig_transdc_His_kinase_DegS"/>
</dbReference>
<dbReference type="InterPro" id="IPR003594">
    <property type="entry name" value="HATPase_dom"/>
</dbReference>
<evidence type="ECO:0000259" key="7">
    <source>
        <dbReference type="PROSITE" id="PS50109"/>
    </source>
</evidence>
<feature type="coiled-coil region" evidence="6">
    <location>
        <begin position="36"/>
        <end position="169"/>
    </location>
</feature>
<dbReference type="GO" id="GO:0016020">
    <property type="term" value="C:membrane"/>
    <property type="evidence" value="ECO:0007669"/>
    <property type="project" value="InterPro"/>
</dbReference>
<dbReference type="Pfam" id="PF02518">
    <property type="entry name" value="HATPase_c"/>
    <property type="match status" value="1"/>
</dbReference>
<dbReference type="OrthoDB" id="9781904at2"/>
<dbReference type="PANTHER" id="PTHR24421">
    <property type="entry name" value="NITRATE/NITRITE SENSOR PROTEIN NARX-RELATED"/>
    <property type="match status" value="1"/>
</dbReference>
<dbReference type="Pfam" id="PF05384">
    <property type="entry name" value="DegS"/>
    <property type="match status" value="1"/>
</dbReference>
<dbReference type="InterPro" id="IPR005467">
    <property type="entry name" value="His_kinase_dom"/>
</dbReference>
<dbReference type="PIRSF" id="PIRSF003169">
    <property type="entry name" value="STHK_DegS"/>
    <property type="match status" value="1"/>
</dbReference>
<dbReference type="Gene3D" id="1.20.5.1930">
    <property type="match status" value="1"/>
</dbReference>
<keyword evidence="5" id="KW-0902">Two-component regulatory system</keyword>
<keyword evidence="3" id="KW-0808">Transferase</keyword>
<dbReference type="Pfam" id="PF07730">
    <property type="entry name" value="HisKA_3"/>
    <property type="match status" value="1"/>
</dbReference>
<evidence type="ECO:0000313" key="9">
    <source>
        <dbReference type="Proteomes" id="UP000199476"/>
    </source>
</evidence>
<dbReference type="InterPro" id="IPR011712">
    <property type="entry name" value="Sig_transdc_His_kin_sub3_dim/P"/>
</dbReference>
<evidence type="ECO:0000256" key="4">
    <source>
        <dbReference type="ARBA" id="ARBA00022777"/>
    </source>
</evidence>
<feature type="coiled-coil region" evidence="6">
    <location>
        <begin position="210"/>
        <end position="237"/>
    </location>
</feature>
<evidence type="ECO:0000256" key="6">
    <source>
        <dbReference type="SAM" id="Coils"/>
    </source>
</evidence>
<sequence>MRQSENPEDLNVILDNILDKTLDIIDDSRQDVFAIAESSREELENIESELEMIKEEINEVIDELEKKERINKRARRRLMEVSRDFENYSEEEVREVYKKAEDSSVDIAVLREKEQQLQDRRRKLEEKHQLTKRTLKRSENLTNRLGMVKDFLEGQMENVSRRFDELEDRERFIMDVIQMQEEERRRVAREIHDGPAQSLANLVMRVEVAQNTLYEDRQRTEKELEDLKQLIKSSVSEVRRIIYDLRPMSIDDLGLIPTLREYIENFREETDIEIDIEVLGDEKKLPSPHEITVFRLVQEALNNIKKHAEASWGQVRVEFASEHLNLLISDDGVGFDSGDSPKSKSFGIKSMQERCNLLDGELKISSGRNKGTRINIKIPLNQKKG</sequence>
<protein>
    <recommendedName>
        <fullName evidence="2">histidine kinase</fullName>
        <ecNumber evidence="2">2.7.13.3</ecNumber>
    </recommendedName>
</protein>
<comment type="catalytic activity">
    <reaction evidence="1">
        <text>ATP + protein L-histidine = ADP + protein N-phospho-L-histidine.</text>
        <dbReference type="EC" id="2.7.13.3"/>
    </reaction>
</comment>
<accession>A0A1G9GYT4</accession>
<dbReference type="EMBL" id="FNGO01000001">
    <property type="protein sequence ID" value="SDL05816.1"/>
    <property type="molecule type" value="Genomic_DNA"/>
</dbReference>
<proteinExistence type="predicted"/>
<dbReference type="GO" id="GO:0000155">
    <property type="term" value="F:phosphorelay sensor kinase activity"/>
    <property type="evidence" value="ECO:0007669"/>
    <property type="project" value="InterPro"/>
</dbReference>
<dbReference type="SUPFAM" id="SSF55874">
    <property type="entry name" value="ATPase domain of HSP90 chaperone/DNA topoisomerase II/histidine kinase"/>
    <property type="match status" value="1"/>
</dbReference>
<evidence type="ECO:0000256" key="3">
    <source>
        <dbReference type="ARBA" id="ARBA00022679"/>
    </source>
</evidence>
<feature type="domain" description="Histidine kinase" evidence="7">
    <location>
        <begin position="194"/>
        <end position="382"/>
    </location>
</feature>
<dbReference type="PROSITE" id="PS50109">
    <property type="entry name" value="HIS_KIN"/>
    <property type="match status" value="1"/>
</dbReference>
<keyword evidence="4 8" id="KW-0418">Kinase</keyword>
<dbReference type="InterPro" id="IPR008595">
    <property type="entry name" value="DegS"/>
</dbReference>
<evidence type="ECO:0000256" key="2">
    <source>
        <dbReference type="ARBA" id="ARBA00012438"/>
    </source>
</evidence>
<dbReference type="InterPro" id="IPR036890">
    <property type="entry name" value="HATPase_C_sf"/>
</dbReference>
<evidence type="ECO:0000313" key="8">
    <source>
        <dbReference type="EMBL" id="SDL05816.1"/>
    </source>
</evidence>
<dbReference type="PANTHER" id="PTHR24421:SF55">
    <property type="entry name" value="SENSOR HISTIDINE KINASE YDFH"/>
    <property type="match status" value="1"/>
</dbReference>
<dbReference type="SMART" id="SM00387">
    <property type="entry name" value="HATPase_c"/>
    <property type="match status" value="1"/>
</dbReference>
<reference evidence="8 9" key="1">
    <citation type="submission" date="2016-10" db="EMBL/GenBank/DDBJ databases">
        <authorList>
            <person name="de Groot N.N."/>
        </authorList>
    </citation>
    <scope>NUCLEOTIDE SEQUENCE [LARGE SCALE GENOMIC DNA]</scope>
    <source>
        <strain evidence="8 9">SLAS-1</strain>
    </source>
</reference>
<dbReference type="RefSeq" id="WP_089757512.1">
    <property type="nucleotide sequence ID" value="NZ_FNGO01000001.1"/>
</dbReference>
<name>A0A1G9GYT4_9FIRM</name>
<dbReference type="Gene3D" id="3.30.565.10">
    <property type="entry name" value="Histidine kinase-like ATPase, C-terminal domain"/>
    <property type="match status" value="1"/>
</dbReference>
<keyword evidence="6" id="KW-0175">Coiled coil</keyword>
<dbReference type="InterPro" id="IPR050482">
    <property type="entry name" value="Sensor_HK_TwoCompSys"/>
</dbReference>
<dbReference type="Proteomes" id="UP000199476">
    <property type="component" value="Unassembled WGS sequence"/>
</dbReference>
<dbReference type="STRING" id="321763.SAMN04488692_10149"/>
<dbReference type="CDD" id="cd16917">
    <property type="entry name" value="HATPase_UhpB-NarQ-NarX-like"/>
    <property type="match status" value="1"/>
</dbReference>
<dbReference type="EC" id="2.7.13.3" evidence="2"/>
<evidence type="ECO:0000256" key="5">
    <source>
        <dbReference type="ARBA" id="ARBA00023012"/>
    </source>
</evidence>
<dbReference type="GO" id="GO:0046983">
    <property type="term" value="F:protein dimerization activity"/>
    <property type="evidence" value="ECO:0007669"/>
    <property type="project" value="InterPro"/>
</dbReference>
<evidence type="ECO:0000256" key="1">
    <source>
        <dbReference type="ARBA" id="ARBA00000085"/>
    </source>
</evidence>
<keyword evidence="9" id="KW-1185">Reference proteome</keyword>
<dbReference type="AlphaFoldDB" id="A0A1G9GYT4"/>